<name>D8TJU8_VOLCA</name>
<dbReference type="InterPro" id="IPR007000">
    <property type="entry name" value="PLipase_B-like"/>
</dbReference>
<evidence type="ECO:0000256" key="8">
    <source>
        <dbReference type="SAM" id="MobiDB-lite"/>
    </source>
</evidence>
<evidence type="ECO:0000256" key="1">
    <source>
        <dbReference type="ARBA" id="ARBA00007835"/>
    </source>
</evidence>
<dbReference type="AlphaFoldDB" id="D8TJU8"/>
<comment type="similarity">
    <text evidence="1 7">Belongs to the phospholipase B-like family.</text>
</comment>
<dbReference type="PANTHER" id="PTHR12370">
    <property type="entry name" value="PHOSPHOLIPASE B-RELATED"/>
    <property type="match status" value="1"/>
</dbReference>
<evidence type="ECO:0000256" key="6">
    <source>
        <dbReference type="ARBA" id="ARBA00023180"/>
    </source>
</evidence>
<evidence type="ECO:0000313" key="10">
    <source>
        <dbReference type="Proteomes" id="UP000001058"/>
    </source>
</evidence>
<dbReference type="eggNOG" id="KOG3774">
    <property type="taxonomic scope" value="Eukaryota"/>
</dbReference>
<keyword evidence="4 7" id="KW-0442">Lipid degradation</keyword>
<comment type="function">
    <text evidence="7">Putative phospholipase.</text>
</comment>
<dbReference type="GO" id="GO:0004620">
    <property type="term" value="F:phospholipase activity"/>
    <property type="evidence" value="ECO:0007669"/>
    <property type="project" value="InterPro"/>
</dbReference>
<accession>D8TJU8</accession>
<dbReference type="Gene3D" id="3.60.60.30">
    <property type="match status" value="2"/>
</dbReference>
<keyword evidence="2 7" id="KW-0732">Signal</keyword>
<organism evidence="10">
    <name type="scientific">Volvox carteri f. nagariensis</name>
    <dbReference type="NCBI Taxonomy" id="3068"/>
    <lineage>
        <taxon>Eukaryota</taxon>
        <taxon>Viridiplantae</taxon>
        <taxon>Chlorophyta</taxon>
        <taxon>core chlorophytes</taxon>
        <taxon>Chlorophyceae</taxon>
        <taxon>CS clade</taxon>
        <taxon>Chlamydomonadales</taxon>
        <taxon>Volvocaceae</taxon>
        <taxon>Volvox</taxon>
    </lineage>
</organism>
<evidence type="ECO:0000256" key="3">
    <source>
        <dbReference type="ARBA" id="ARBA00022801"/>
    </source>
</evidence>
<dbReference type="Pfam" id="PF04916">
    <property type="entry name" value="Phospholip_B"/>
    <property type="match status" value="2"/>
</dbReference>
<dbReference type="GeneID" id="9624637"/>
<keyword evidence="6" id="KW-0325">Glycoprotein</keyword>
<keyword evidence="3 7" id="KW-0378">Hydrolase</keyword>
<evidence type="ECO:0000313" key="9">
    <source>
        <dbReference type="EMBL" id="EFJ51951.1"/>
    </source>
</evidence>
<feature type="region of interest" description="Disordered" evidence="8">
    <location>
        <begin position="272"/>
        <end position="294"/>
    </location>
</feature>
<protein>
    <recommendedName>
        <fullName evidence="7">Phospholipase B-like</fullName>
        <ecNumber evidence="7">3.1.1.-</ecNumber>
    </recommendedName>
</protein>
<dbReference type="KEGG" id="vcn:VOLCADRAFT_103148"/>
<dbReference type="EMBL" id="GL378325">
    <property type="protein sequence ID" value="EFJ51951.1"/>
    <property type="molecule type" value="Genomic_DNA"/>
</dbReference>
<dbReference type="GO" id="GO:0009395">
    <property type="term" value="P:phospholipid catabolic process"/>
    <property type="evidence" value="ECO:0007669"/>
    <property type="project" value="TreeGrafter"/>
</dbReference>
<evidence type="ECO:0000256" key="4">
    <source>
        <dbReference type="ARBA" id="ARBA00022963"/>
    </source>
</evidence>
<evidence type="ECO:0000256" key="7">
    <source>
        <dbReference type="RuleBase" id="RU364138"/>
    </source>
</evidence>
<feature type="compositionally biased region" description="Gly residues" evidence="8">
    <location>
        <begin position="213"/>
        <end position="225"/>
    </location>
</feature>
<dbReference type="OrthoDB" id="419508at2759"/>
<gene>
    <name evidence="9" type="ORF">VOLCADRAFT_103148</name>
</gene>
<dbReference type="STRING" id="3068.D8TJU8"/>
<dbReference type="RefSeq" id="XP_002946725.1">
    <property type="nucleotide sequence ID" value="XM_002946679.1"/>
</dbReference>
<dbReference type="InParanoid" id="D8TJU8"/>
<sequence length="685" mass="75275">MAQKLRLGAFGGFAFTALLFVGIATAADLASVYNTCRNLAKSNQAVHGCVTKNSDGSWAVVDPGHGMLGSDGCAASGTFTDSSQTASNFGKLRIVTSSSYSDLDQAYAAGFLEGYLTAARIYDHHYNLKQYFVVMLNESESLELSLNWLERQEEWANAQVRSPPPGEEEPYWQLLGLVQAQFEGLVGGYQARAKQEQQQRQQQQRQEARRLAGGDGGRSGSGEGGYGDDDVRVGWLERRDLMFMNSNGDVYDIIDALEAGFGGEVENGTGEGLLPGAVRQGRGRGRRNPKWADVDPDPVRMSLKLGLQVSSTSGKCSALIKVTGDLGELLLGHSTHDSFTAMTRIYKHYDFSGLSNTAVAAPRMSFSSYPGELFSDDDFYLLSSGLAVMETTNHIYVGDVYAPLSYRCVLSWQRIRLANWMASSGGEWVDVFGRHNSGTYNNQYMIVDTKRFIPHSELQPGLLWVVEQLPGLFKTADVTAELSRGYWPSYNVAYFPEVYVAAGYPDMVGAGGHQGRIERLTAMGAKKYAFSIRLLKYQIAPRAAIFRRDQGVVDSLEAMKHIMRYNEWSKDPGQPPFTWSDARWEKLPHRGMPDTFNFTFERMSPRDLPTYEECAAAAKAVAAGAGAGAGAGTTRGAQLRRKTPIMSPPPLPLSPSLYMLLRRRMFPMYGGVVCRRSGELRGAAG</sequence>
<keyword evidence="5 7" id="KW-0443">Lipid metabolism</keyword>
<evidence type="ECO:0000256" key="2">
    <source>
        <dbReference type="ARBA" id="ARBA00022729"/>
    </source>
</evidence>
<dbReference type="GO" id="GO:0005576">
    <property type="term" value="C:extracellular region"/>
    <property type="evidence" value="ECO:0007669"/>
    <property type="project" value="TreeGrafter"/>
</dbReference>
<feature type="region of interest" description="Disordered" evidence="8">
    <location>
        <begin position="191"/>
        <end position="229"/>
    </location>
</feature>
<feature type="chain" id="PRO_5003123644" description="Phospholipase B-like" evidence="7">
    <location>
        <begin position="27"/>
        <end position="685"/>
    </location>
</feature>
<reference evidence="9 10" key="1">
    <citation type="journal article" date="2010" name="Science">
        <title>Genomic analysis of organismal complexity in the multicellular green alga Volvox carteri.</title>
        <authorList>
            <person name="Prochnik S.E."/>
            <person name="Umen J."/>
            <person name="Nedelcu A.M."/>
            <person name="Hallmann A."/>
            <person name="Miller S.M."/>
            <person name="Nishii I."/>
            <person name="Ferris P."/>
            <person name="Kuo A."/>
            <person name="Mitros T."/>
            <person name="Fritz-Laylin L.K."/>
            <person name="Hellsten U."/>
            <person name="Chapman J."/>
            <person name="Simakov O."/>
            <person name="Rensing S.A."/>
            <person name="Terry A."/>
            <person name="Pangilinan J."/>
            <person name="Kapitonov V."/>
            <person name="Jurka J."/>
            <person name="Salamov A."/>
            <person name="Shapiro H."/>
            <person name="Schmutz J."/>
            <person name="Grimwood J."/>
            <person name="Lindquist E."/>
            <person name="Lucas S."/>
            <person name="Grigoriev I.V."/>
            <person name="Schmitt R."/>
            <person name="Kirk D."/>
            <person name="Rokhsar D.S."/>
        </authorList>
    </citation>
    <scope>NUCLEOTIDE SEQUENCE [LARGE SCALE GENOMIC DNA]</scope>
    <source>
        <strain evidence="10">f. Nagariensis / Eve</strain>
    </source>
</reference>
<feature type="compositionally biased region" description="Low complexity" evidence="8">
    <location>
        <begin position="191"/>
        <end position="205"/>
    </location>
</feature>
<keyword evidence="10" id="KW-1185">Reference proteome</keyword>
<proteinExistence type="inferred from homology"/>
<dbReference type="EC" id="3.1.1.-" evidence="7"/>
<feature type="signal peptide" evidence="7">
    <location>
        <begin position="1"/>
        <end position="26"/>
    </location>
</feature>
<dbReference type="Proteomes" id="UP000001058">
    <property type="component" value="Unassembled WGS sequence"/>
</dbReference>
<evidence type="ECO:0000256" key="5">
    <source>
        <dbReference type="ARBA" id="ARBA00023098"/>
    </source>
</evidence>
<dbReference type="PANTHER" id="PTHR12370:SF3">
    <property type="entry name" value="PHOSPHOLIPASE B-LIKE 2-RELATED"/>
    <property type="match status" value="1"/>
</dbReference>